<evidence type="ECO:0000259" key="11">
    <source>
        <dbReference type="PROSITE" id="PS50109"/>
    </source>
</evidence>
<dbReference type="GO" id="GO:0010906">
    <property type="term" value="P:regulation of glucose metabolic process"/>
    <property type="evidence" value="ECO:0007669"/>
    <property type="project" value="TreeGrafter"/>
</dbReference>
<dbReference type="AlphaFoldDB" id="D3PH40"/>
<evidence type="ECO:0000256" key="3">
    <source>
        <dbReference type="ARBA" id="ARBA00022553"/>
    </source>
</evidence>
<evidence type="ECO:0000313" key="12">
    <source>
        <dbReference type="EMBL" id="ADD24586.1"/>
    </source>
</evidence>
<dbReference type="Pfam" id="PF02518">
    <property type="entry name" value="HATPase_c"/>
    <property type="match status" value="1"/>
</dbReference>
<dbReference type="SUPFAM" id="SSF69012">
    <property type="entry name" value="alpha-ketoacid dehydrogenase kinase, N-terminal domain"/>
    <property type="match status" value="1"/>
</dbReference>
<dbReference type="GO" id="GO:0005524">
    <property type="term" value="F:ATP binding"/>
    <property type="evidence" value="ECO:0007669"/>
    <property type="project" value="UniProtKB-UniRule"/>
</dbReference>
<dbReference type="InterPro" id="IPR005467">
    <property type="entry name" value="His_kinase_dom"/>
</dbReference>
<dbReference type="EMBL" id="BT120946">
    <property type="protein sequence ID" value="ADD24586.1"/>
    <property type="molecule type" value="mRNA"/>
</dbReference>
<dbReference type="PRINTS" id="PR00344">
    <property type="entry name" value="BCTRLSENSOR"/>
</dbReference>
<dbReference type="InterPro" id="IPR036784">
    <property type="entry name" value="AK/P_DHK_N_sf"/>
</dbReference>
<evidence type="ECO:0000256" key="8">
    <source>
        <dbReference type="ARBA" id="ARBA00022946"/>
    </source>
</evidence>
<evidence type="ECO:0000256" key="7">
    <source>
        <dbReference type="ARBA" id="ARBA00022840"/>
    </source>
</evidence>
<dbReference type="GO" id="GO:0005759">
    <property type="term" value="C:mitochondrial matrix"/>
    <property type="evidence" value="ECO:0007669"/>
    <property type="project" value="UniProtKB-SubCell"/>
</dbReference>
<keyword evidence="5 10" id="KW-0547">Nucleotide-binding</keyword>
<dbReference type="PANTHER" id="PTHR11947:SF20">
    <property type="entry name" value="[3-METHYL-2-OXOBUTANOATE DEHYDROGENASE [LIPOAMIDE]] KINASE, MITOCHONDRIAL"/>
    <property type="match status" value="1"/>
</dbReference>
<dbReference type="EC" id="2.7.11.-" evidence="10"/>
<name>D3PH40_LEPSM</name>
<dbReference type="GO" id="GO:0004740">
    <property type="term" value="F:pyruvate dehydrogenase (acetyl-transferring) kinase activity"/>
    <property type="evidence" value="ECO:0007669"/>
    <property type="project" value="TreeGrafter"/>
</dbReference>
<dbReference type="PROSITE" id="PS50109">
    <property type="entry name" value="HIS_KIN"/>
    <property type="match status" value="1"/>
</dbReference>
<dbReference type="Gene3D" id="1.20.140.20">
    <property type="entry name" value="Alpha-ketoacid/pyruvate dehydrogenase kinase, N-terminal domain"/>
    <property type="match status" value="1"/>
</dbReference>
<evidence type="ECO:0000256" key="5">
    <source>
        <dbReference type="ARBA" id="ARBA00022741"/>
    </source>
</evidence>
<evidence type="ECO:0000256" key="6">
    <source>
        <dbReference type="ARBA" id="ARBA00022777"/>
    </source>
</evidence>
<dbReference type="InterPro" id="IPR004358">
    <property type="entry name" value="Sig_transdc_His_kin-like_C"/>
</dbReference>
<dbReference type="OrthoDB" id="3264224at2759"/>
<keyword evidence="8" id="KW-0809">Transit peptide</keyword>
<feature type="domain" description="Histidine kinase" evidence="11">
    <location>
        <begin position="256"/>
        <end position="395"/>
    </location>
</feature>
<dbReference type="SMART" id="SM00387">
    <property type="entry name" value="HATPase_c"/>
    <property type="match status" value="1"/>
</dbReference>
<keyword evidence="9 10" id="KW-0496">Mitochondrion</keyword>
<accession>D3PH40</accession>
<keyword evidence="7 10" id="KW-0067">ATP-binding</keyword>
<dbReference type="InterPro" id="IPR003594">
    <property type="entry name" value="HATPase_dom"/>
</dbReference>
<keyword evidence="4 10" id="KW-0808">Transferase</keyword>
<comment type="similarity">
    <text evidence="2 10">Belongs to the PDK/BCKDK protein kinase family.</text>
</comment>
<organism evidence="12">
    <name type="scientific">Lepeophtheirus salmonis</name>
    <name type="common">Salmon louse</name>
    <name type="synonym">Caligus salmonis</name>
    <dbReference type="NCBI Taxonomy" id="72036"/>
    <lineage>
        <taxon>Eukaryota</taxon>
        <taxon>Metazoa</taxon>
        <taxon>Ecdysozoa</taxon>
        <taxon>Arthropoda</taxon>
        <taxon>Crustacea</taxon>
        <taxon>Multicrustacea</taxon>
        <taxon>Hexanauplia</taxon>
        <taxon>Copepoda</taxon>
        <taxon>Siphonostomatoida</taxon>
        <taxon>Caligidae</taxon>
        <taxon>Lepeophtheirus</taxon>
    </lineage>
</organism>
<evidence type="ECO:0000256" key="1">
    <source>
        <dbReference type="ARBA" id="ARBA00004305"/>
    </source>
</evidence>
<dbReference type="SUPFAM" id="SSF55874">
    <property type="entry name" value="ATPase domain of HSP90 chaperone/DNA topoisomerase II/histidine kinase"/>
    <property type="match status" value="1"/>
</dbReference>
<keyword evidence="3" id="KW-0597">Phosphoprotein</keyword>
<evidence type="ECO:0000256" key="4">
    <source>
        <dbReference type="ARBA" id="ARBA00022679"/>
    </source>
</evidence>
<dbReference type="InterPro" id="IPR018955">
    <property type="entry name" value="BCDHK/PDK_N"/>
</dbReference>
<dbReference type="CDD" id="cd16929">
    <property type="entry name" value="HATPase_PDK-like"/>
    <property type="match status" value="1"/>
</dbReference>
<proteinExistence type="evidence at transcript level"/>
<gene>
    <name evidence="12" type="primary">BCKD</name>
</gene>
<reference evidence="12" key="1">
    <citation type="submission" date="2010-03" db="EMBL/GenBank/DDBJ databases">
        <title>Lepeophtheirus salmonis ESTs and full-length cDNAs.</title>
        <authorList>
            <person name="Yasuike M."/>
            <person name="von Schalburg K."/>
            <person name="Cooper G."/>
            <person name="Leong J."/>
            <person name="Jones S.R.M."/>
            <person name="Koop B.F."/>
        </authorList>
    </citation>
    <scope>NUCLEOTIDE SEQUENCE</scope>
    <source>
        <tissue evidence="12">Whole</tissue>
    </source>
</reference>
<protein>
    <recommendedName>
        <fullName evidence="10">Protein-serine/threonine kinase</fullName>
        <ecNumber evidence="10">2.7.11.-</ecNumber>
    </recommendedName>
</protein>
<sequence length="405" mass="45740">MSWNRLAIRGGKFFLRRNIHFTKNDKYASLRYKAATVSSLYNQAEIDKAASEPSIRLTPTTIMYAGNSSDGLHILRSAQYLQKELPVRLAHIISGMRNLPFIVGCNPIILSIHEQYIHSFQILTDFPTIKTVEDEEQYSQLLRGLLDEHKTVISQLAKGFKECSKYIKDEEIIKKYLDYNLTARLSIRMLVAHHLHLKDKVKDHVGIVNIDMNLKKIIEKWATFVSMISHEKFGVCPNIRISGHINAHFPYLEMPLDYIIPELLKNATRAVIEAHPGSKSSKLPPIIVTLASNDVDFAVKISDRGGGIPPKKLKKIMQYHFTDAERSTDAQIDQSGNLLDSIVDTMNMTTSGPMYGYGFGLPTSRAYTEYLGGSLSIESLPGLGTDVYLRLKHFSSKDDPNPFRV</sequence>
<dbReference type="InterPro" id="IPR039028">
    <property type="entry name" value="BCKD/PDK"/>
</dbReference>
<dbReference type="InterPro" id="IPR036890">
    <property type="entry name" value="HATPase_C_sf"/>
</dbReference>
<dbReference type="PANTHER" id="PTHR11947">
    <property type="entry name" value="PYRUVATE DEHYDROGENASE KINASE"/>
    <property type="match status" value="1"/>
</dbReference>
<evidence type="ECO:0000256" key="9">
    <source>
        <dbReference type="ARBA" id="ARBA00023128"/>
    </source>
</evidence>
<keyword evidence="6 10" id="KW-0418">Kinase</keyword>
<evidence type="ECO:0000256" key="10">
    <source>
        <dbReference type="RuleBase" id="RU366032"/>
    </source>
</evidence>
<comment type="subcellular location">
    <subcellularLocation>
        <location evidence="1 10">Mitochondrion matrix</location>
    </subcellularLocation>
</comment>
<evidence type="ECO:0000256" key="2">
    <source>
        <dbReference type="ARBA" id="ARBA00006155"/>
    </source>
</evidence>
<dbReference type="Gene3D" id="3.30.565.10">
    <property type="entry name" value="Histidine kinase-like ATPase, C-terminal domain"/>
    <property type="match status" value="1"/>
</dbReference>
<dbReference type="Pfam" id="PF10436">
    <property type="entry name" value="BCDHK_Adom3"/>
    <property type="match status" value="1"/>
</dbReference>